<protein>
    <recommendedName>
        <fullName evidence="7">Phosphodiesterase</fullName>
        <ecNumber evidence="7">3.1.4.-</ecNumber>
    </recommendedName>
</protein>
<name>A0A507EF80_9FUNG</name>
<feature type="binding site" evidence="6">
    <location>
        <position position="265"/>
    </location>
    <ligand>
        <name>Zn(2+)</name>
        <dbReference type="ChEBI" id="CHEBI:29105"/>
        <label>2</label>
    </ligand>
</feature>
<evidence type="ECO:0000256" key="1">
    <source>
        <dbReference type="ARBA" id="ARBA00022535"/>
    </source>
</evidence>
<evidence type="ECO:0000256" key="7">
    <source>
        <dbReference type="RuleBase" id="RU363067"/>
    </source>
</evidence>
<dbReference type="STRING" id="109895.A0A507EF80"/>
<feature type="binding site" evidence="5">
    <location>
        <position position="265"/>
    </location>
    <ligand>
        <name>AMP</name>
        <dbReference type="ChEBI" id="CHEBI:456215"/>
    </ligand>
</feature>
<accession>A0A507EF80</accession>
<organism evidence="9 10">
    <name type="scientific">Powellomyces hirtus</name>
    <dbReference type="NCBI Taxonomy" id="109895"/>
    <lineage>
        <taxon>Eukaryota</taxon>
        <taxon>Fungi</taxon>
        <taxon>Fungi incertae sedis</taxon>
        <taxon>Chytridiomycota</taxon>
        <taxon>Chytridiomycota incertae sedis</taxon>
        <taxon>Chytridiomycetes</taxon>
        <taxon>Spizellomycetales</taxon>
        <taxon>Powellomycetaceae</taxon>
        <taxon>Powellomyces</taxon>
    </lineage>
</organism>
<dbReference type="Proteomes" id="UP000318582">
    <property type="component" value="Unassembled WGS sequence"/>
</dbReference>
<feature type="binding site" evidence="5">
    <location>
        <position position="375"/>
    </location>
    <ligand>
        <name>AMP</name>
        <dbReference type="ChEBI" id="CHEBI:456215"/>
    </ligand>
</feature>
<reference evidence="9 10" key="1">
    <citation type="journal article" date="2019" name="Sci. Rep.">
        <title>Comparative genomics of chytrid fungi reveal insights into the obligate biotrophic and pathogenic lifestyle of Synchytrium endobioticum.</title>
        <authorList>
            <person name="van de Vossenberg B.T.L.H."/>
            <person name="Warris S."/>
            <person name="Nguyen H.D.T."/>
            <person name="van Gent-Pelzer M.P.E."/>
            <person name="Joly D.L."/>
            <person name="van de Geest H.C."/>
            <person name="Bonants P.J.M."/>
            <person name="Smith D.S."/>
            <person name="Levesque C.A."/>
            <person name="van der Lee T.A.J."/>
        </authorList>
    </citation>
    <scope>NUCLEOTIDE SEQUENCE [LARGE SCALE GENOMIC DNA]</scope>
    <source>
        <strain evidence="9 10">CBS 809.83</strain>
    </source>
</reference>
<dbReference type="GO" id="GO:0004114">
    <property type="term" value="F:3',5'-cyclic-nucleotide phosphodiesterase activity"/>
    <property type="evidence" value="ECO:0007669"/>
    <property type="project" value="InterPro"/>
</dbReference>
<dbReference type="InterPro" id="IPR023088">
    <property type="entry name" value="PDEase"/>
</dbReference>
<keyword evidence="2 6" id="KW-0479">Metal-binding</keyword>
<comment type="similarity">
    <text evidence="7">Belongs to the cyclic nucleotide phosphodiesterase family.</text>
</comment>
<evidence type="ECO:0000256" key="6">
    <source>
        <dbReference type="PIRSR" id="PIRSR623088-3"/>
    </source>
</evidence>
<keyword evidence="3 7" id="KW-0378">Hydrolase</keyword>
<gene>
    <name evidence="9" type="ORF">PhCBS80983_g00006</name>
</gene>
<evidence type="ECO:0000313" key="9">
    <source>
        <dbReference type="EMBL" id="TPX62813.1"/>
    </source>
</evidence>
<keyword evidence="1" id="KW-0140">cGMP</keyword>
<dbReference type="InterPro" id="IPR002073">
    <property type="entry name" value="PDEase_catalytic_dom"/>
</dbReference>
<feature type="active site" description="Proton donor" evidence="4">
    <location>
        <position position="224"/>
    </location>
</feature>
<feature type="binding site" evidence="6">
    <location>
        <position position="375"/>
    </location>
    <ligand>
        <name>Zn(2+)</name>
        <dbReference type="ChEBI" id="CHEBI:29105"/>
        <label>1</label>
    </ligand>
</feature>
<dbReference type="FunFam" id="1.10.1300.10:FF:000006">
    <property type="entry name" value="Phosphodiesterase 9A"/>
    <property type="match status" value="1"/>
</dbReference>
<proteinExistence type="inferred from homology"/>
<feature type="domain" description="PDEase" evidence="8">
    <location>
        <begin position="148"/>
        <end position="468"/>
    </location>
</feature>
<dbReference type="SMART" id="SM00471">
    <property type="entry name" value="HDc"/>
    <property type="match status" value="1"/>
</dbReference>
<evidence type="ECO:0000259" key="8">
    <source>
        <dbReference type="PROSITE" id="PS51845"/>
    </source>
</evidence>
<feature type="binding site" evidence="5">
    <location>
        <position position="426"/>
    </location>
    <ligand>
        <name>AMP</name>
        <dbReference type="ChEBI" id="CHEBI:456215"/>
    </ligand>
</feature>
<dbReference type="GO" id="GO:0007165">
    <property type="term" value="P:signal transduction"/>
    <property type="evidence" value="ECO:0007669"/>
    <property type="project" value="InterPro"/>
</dbReference>
<sequence length="468" mass="51989">MATSYPVYLSINGGGGTPPLHETVQISPDLSLDEVRSVLYAAAGLAETSKNADTDRVLRLSRADGVLLPAGPHIPKNTPETRYNLEIKQHASNSSSLDAAGLGDALDVVTALLDKVTGLKAKVAEAQQAEEQQKKGSDAPASRRVRLPPVSLEKPAKVAFDPAVTEQLKHPTFDIWQWQEPAMADLLAHMFTEFDLLKLYNIEEDTLRRFLECVRASYNSNPFHNFRHCFCVTQMMYGLLHVTNVHEKLTPLEKLTLLIACIGHDLDHPGFNNAYQVNASTELSLVYNDISPLENHHAAVLFTILKSDETNVLKTLSDADYKECRKQIIACILATDMAKHGEIMGRFKGFVEAGFNFDDAAQRSVLLQMITKCADISNEVRPKHVSEPWVDNLLEEFFTQSDREKAEGLPFAPFMDREKVTKSGAQVGFIGFVMIPLFELVGKVLPNMEEHVIAPIRKALEYYKGLSA</sequence>
<dbReference type="CDD" id="cd00077">
    <property type="entry name" value="HDc"/>
    <property type="match status" value="1"/>
</dbReference>
<evidence type="ECO:0000256" key="5">
    <source>
        <dbReference type="PIRSR" id="PIRSR623088-2"/>
    </source>
</evidence>
<evidence type="ECO:0000313" key="10">
    <source>
        <dbReference type="Proteomes" id="UP000318582"/>
    </source>
</evidence>
<dbReference type="AlphaFoldDB" id="A0A507EF80"/>
<feature type="binding site" evidence="5">
    <location>
        <begin position="224"/>
        <end position="228"/>
    </location>
    <ligand>
        <name>AMP</name>
        <dbReference type="ChEBI" id="CHEBI:456215"/>
    </ligand>
</feature>
<dbReference type="EMBL" id="QEAQ01000001">
    <property type="protein sequence ID" value="TPX62813.1"/>
    <property type="molecule type" value="Genomic_DNA"/>
</dbReference>
<dbReference type="PROSITE" id="PS00126">
    <property type="entry name" value="PDEASE_I_1"/>
    <property type="match status" value="1"/>
</dbReference>
<dbReference type="InterPro" id="IPR023174">
    <property type="entry name" value="PDEase_CS"/>
</dbReference>
<dbReference type="PROSITE" id="PS51845">
    <property type="entry name" value="PDEASE_I_2"/>
    <property type="match status" value="1"/>
</dbReference>
<feature type="binding site" evidence="6">
    <location>
        <position position="264"/>
    </location>
    <ligand>
        <name>Zn(2+)</name>
        <dbReference type="ChEBI" id="CHEBI:29105"/>
        <label>1</label>
    </ligand>
</feature>
<dbReference type="InterPro" id="IPR003607">
    <property type="entry name" value="HD/PDEase_dom"/>
</dbReference>
<feature type="binding site" evidence="6">
    <location>
        <position position="265"/>
    </location>
    <ligand>
        <name>Zn(2+)</name>
        <dbReference type="ChEBI" id="CHEBI:29105"/>
        <label>1</label>
    </ligand>
</feature>
<comment type="cofactor">
    <cofactor evidence="7">
        <name>a divalent metal cation</name>
        <dbReference type="ChEBI" id="CHEBI:60240"/>
    </cofactor>
    <text evidence="7">Binds 2 divalent metal cations per subunit. Site 1 may preferentially bind zinc ions, while site 2 has a preference for magnesium and/or manganese ions.</text>
</comment>
<dbReference type="PANTHER" id="PTHR11347">
    <property type="entry name" value="CYCLIC NUCLEOTIDE PHOSPHODIESTERASE"/>
    <property type="match status" value="1"/>
</dbReference>
<keyword evidence="10" id="KW-1185">Reference proteome</keyword>
<dbReference type="Pfam" id="PF00233">
    <property type="entry name" value="PDEase_I"/>
    <property type="match status" value="1"/>
</dbReference>
<dbReference type="SUPFAM" id="SSF109604">
    <property type="entry name" value="HD-domain/PDEase-like"/>
    <property type="match status" value="1"/>
</dbReference>
<dbReference type="GO" id="GO:0046872">
    <property type="term" value="F:metal ion binding"/>
    <property type="evidence" value="ECO:0007669"/>
    <property type="project" value="UniProtKB-KW"/>
</dbReference>
<evidence type="ECO:0000256" key="3">
    <source>
        <dbReference type="ARBA" id="ARBA00022801"/>
    </source>
</evidence>
<evidence type="ECO:0000256" key="4">
    <source>
        <dbReference type="PIRSR" id="PIRSR623088-1"/>
    </source>
</evidence>
<comment type="caution">
    <text evidence="9">The sequence shown here is derived from an EMBL/GenBank/DDBJ whole genome shotgun (WGS) entry which is preliminary data.</text>
</comment>
<feature type="binding site" evidence="6">
    <location>
        <position position="228"/>
    </location>
    <ligand>
        <name>Zn(2+)</name>
        <dbReference type="ChEBI" id="CHEBI:29105"/>
        <label>1</label>
    </ligand>
</feature>
<dbReference type="InterPro" id="IPR036971">
    <property type="entry name" value="PDEase_catalytic_dom_sf"/>
</dbReference>
<dbReference type="EC" id="3.1.4.-" evidence="7"/>
<dbReference type="PRINTS" id="PR00387">
    <property type="entry name" value="PDIESTERASE1"/>
</dbReference>
<evidence type="ECO:0000256" key="2">
    <source>
        <dbReference type="ARBA" id="ARBA00022723"/>
    </source>
</evidence>
<dbReference type="Gene3D" id="1.10.1300.10">
    <property type="entry name" value="3'5'-cyclic nucleotide phosphodiesterase, catalytic domain"/>
    <property type="match status" value="1"/>
</dbReference>